<dbReference type="Pfam" id="PF06804">
    <property type="entry name" value="Lipoprotein_18"/>
    <property type="match status" value="1"/>
</dbReference>
<evidence type="ECO:0000313" key="4">
    <source>
        <dbReference type="Proteomes" id="UP001156215"/>
    </source>
</evidence>
<dbReference type="KEGG" id="ovb:NB640_04105"/>
<dbReference type="PROSITE" id="PS51257">
    <property type="entry name" value="PROKAR_LIPOPROTEIN"/>
    <property type="match status" value="1"/>
</dbReference>
<sequence>MKSMKRITLAVLCCSALAMLSGCTSWDEMFQADRIDYKSENAKSPTQRLEVPPDLTQLQRDNRYAVPEAASGTITASDYQQKLESQTGTRAVVVGPGSGIVVAPKEATDAHIERDGSQRWLVVNRTPEELWQEIKEFWQDNGFMINVESPSTGVMETDWAENRAKLPQDFIRRTLGKVIDSLYSTGERDKFRTRLERNDDGSTDIFVSHRGAQEELVGSNKDSTMWTSRPSDPELEAEFLSRLLLRLTDNKEKEVALAKKETTIPQLRANLVKSDGQSAIVVEEGFDRLWRRVGLALDRVGFTVEDRDRSQGLYFVRYVDQDEEAKSQSAQERGFFSKLFSSSDKDKDKKAKRYRVSVRETQSGSTQVSVLDNEGNPENSSAGEKILSLLYGQLK</sequence>
<feature type="compositionally biased region" description="Polar residues" evidence="1">
    <location>
        <begin position="359"/>
        <end position="382"/>
    </location>
</feature>
<gene>
    <name evidence="3" type="primary">bamC</name>
    <name evidence="3" type="ORF">NB640_04105</name>
</gene>
<name>A0A9E9LX13_9BURK</name>
<dbReference type="Proteomes" id="UP001156215">
    <property type="component" value="Chromosome"/>
</dbReference>
<feature type="signal peptide" evidence="2">
    <location>
        <begin position="1"/>
        <end position="18"/>
    </location>
</feature>
<accession>A0A9E9LX13</accession>
<feature type="chain" id="PRO_5039447441" evidence="2">
    <location>
        <begin position="19"/>
        <end position="395"/>
    </location>
</feature>
<dbReference type="InterPro" id="IPR010653">
    <property type="entry name" value="NlpB/DapX"/>
</dbReference>
<dbReference type="AlphaFoldDB" id="A0A9E9LX13"/>
<dbReference type="Gene3D" id="3.30.310.170">
    <property type="entry name" value="Outer membrane protein assembly factor BamC"/>
    <property type="match status" value="1"/>
</dbReference>
<proteinExistence type="predicted"/>
<keyword evidence="2" id="KW-0732">Signal</keyword>
<dbReference type="RefSeq" id="WP_269309902.1">
    <property type="nucleotide sequence ID" value="NZ_CP098242.1"/>
</dbReference>
<evidence type="ECO:0000256" key="2">
    <source>
        <dbReference type="SAM" id="SignalP"/>
    </source>
</evidence>
<evidence type="ECO:0000256" key="1">
    <source>
        <dbReference type="SAM" id="MobiDB-lite"/>
    </source>
</evidence>
<dbReference type="InterPro" id="IPR042268">
    <property type="entry name" value="BamC_C"/>
</dbReference>
<feature type="region of interest" description="Disordered" evidence="1">
    <location>
        <begin position="343"/>
        <end position="382"/>
    </location>
</feature>
<evidence type="ECO:0000313" key="3">
    <source>
        <dbReference type="EMBL" id="WAW10836.1"/>
    </source>
</evidence>
<keyword evidence="4" id="KW-1185">Reference proteome</keyword>
<dbReference type="EMBL" id="CP098242">
    <property type="protein sequence ID" value="WAW10836.1"/>
    <property type="molecule type" value="Genomic_DNA"/>
</dbReference>
<organism evidence="3 4">
    <name type="scientific">Oxalobacter vibrioformis</name>
    <dbReference type="NCBI Taxonomy" id="933080"/>
    <lineage>
        <taxon>Bacteria</taxon>
        <taxon>Pseudomonadati</taxon>
        <taxon>Pseudomonadota</taxon>
        <taxon>Betaproteobacteria</taxon>
        <taxon>Burkholderiales</taxon>
        <taxon>Oxalobacteraceae</taxon>
        <taxon>Oxalobacter</taxon>
    </lineage>
</organism>
<protein>
    <submittedName>
        <fullName evidence="3">Outer membrane protein assembly factor BamC</fullName>
    </submittedName>
</protein>
<reference evidence="3" key="1">
    <citation type="journal article" date="2022" name="Front. Microbiol.">
        <title>New perspectives on an old grouping: The genomic and phenotypic variability of Oxalobacter formigenes and the implications for calcium oxalate stone prevention.</title>
        <authorList>
            <person name="Chmiel J.A."/>
            <person name="Carr C."/>
            <person name="Stuivenberg G.A."/>
            <person name="Venema R."/>
            <person name="Chanyi R.M."/>
            <person name="Al K.F."/>
            <person name="Giguere D."/>
            <person name="Say H."/>
            <person name="Akouris P.P."/>
            <person name="Dominguez Romero S.A."/>
            <person name="Kwong A."/>
            <person name="Tai V."/>
            <person name="Koval S.F."/>
            <person name="Razvi H."/>
            <person name="Bjazevic J."/>
            <person name="Burton J.P."/>
        </authorList>
    </citation>
    <scope>NUCLEOTIDE SEQUENCE</scope>
    <source>
        <strain evidence="3">WoOx3</strain>
    </source>
</reference>